<proteinExistence type="predicted"/>
<keyword evidence="1" id="KW-1133">Transmembrane helix</keyword>
<evidence type="ECO:0000313" key="3">
    <source>
        <dbReference type="Proteomes" id="UP000015106"/>
    </source>
</evidence>
<protein>
    <submittedName>
        <fullName evidence="2">Uncharacterized protein</fullName>
    </submittedName>
</protein>
<reference evidence="3" key="1">
    <citation type="journal article" date="2013" name="Nature">
        <title>Draft genome of the wheat A-genome progenitor Triticum urartu.</title>
        <authorList>
            <person name="Ling H.Q."/>
            <person name="Zhao S."/>
            <person name="Liu D."/>
            <person name="Wang J."/>
            <person name="Sun H."/>
            <person name="Zhang C."/>
            <person name="Fan H."/>
            <person name="Li D."/>
            <person name="Dong L."/>
            <person name="Tao Y."/>
            <person name="Gao C."/>
            <person name="Wu H."/>
            <person name="Li Y."/>
            <person name="Cui Y."/>
            <person name="Guo X."/>
            <person name="Zheng S."/>
            <person name="Wang B."/>
            <person name="Yu K."/>
            <person name="Liang Q."/>
            <person name="Yang W."/>
            <person name="Lou X."/>
            <person name="Chen J."/>
            <person name="Feng M."/>
            <person name="Jian J."/>
            <person name="Zhang X."/>
            <person name="Luo G."/>
            <person name="Jiang Y."/>
            <person name="Liu J."/>
            <person name="Wang Z."/>
            <person name="Sha Y."/>
            <person name="Zhang B."/>
            <person name="Wu H."/>
            <person name="Tang D."/>
            <person name="Shen Q."/>
            <person name="Xue P."/>
            <person name="Zou S."/>
            <person name="Wang X."/>
            <person name="Liu X."/>
            <person name="Wang F."/>
            <person name="Yang Y."/>
            <person name="An X."/>
            <person name="Dong Z."/>
            <person name="Zhang K."/>
            <person name="Zhang X."/>
            <person name="Luo M.C."/>
            <person name="Dvorak J."/>
            <person name="Tong Y."/>
            <person name="Wang J."/>
            <person name="Yang H."/>
            <person name="Li Z."/>
            <person name="Wang D."/>
            <person name="Zhang A."/>
            <person name="Wang J."/>
        </authorList>
    </citation>
    <scope>NUCLEOTIDE SEQUENCE</scope>
    <source>
        <strain evidence="3">cv. G1812</strain>
    </source>
</reference>
<evidence type="ECO:0000256" key="1">
    <source>
        <dbReference type="SAM" id="Phobius"/>
    </source>
</evidence>
<keyword evidence="3" id="KW-1185">Reference proteome</keyword>
<keyword evidence="1" id="KW-0812">Transmembrane</keyword>
<sequence length="98" mass="11105">MRVATRRGACLGRRAILRLHEASDGRVAIAGPRRPPAWPSPSSKTKDTVQPSLCFHIASYGIESFFKGFLFLILVHASTEISKYIWSFLVFFLMRYNS</sequence>
<reference evidence="2" key="3">
    <citation type="submission" date="2022-06" db="UniProtKB">
        <authorList>
            <consortium name="EnsemblPlants"/>
        </authorList>
    </citation>
    <scope>IDENTIFICATION</scope>
</reference>
<organism evidence="2 3">
    <name type="scientific">Triticum urartu</name>
    <name type="common">Red wild einkorn</name>
    <name type="synonym">Crithodium urartu</name>
    <dbReference type="NCBI Taxonomy" id="4572"/>
    <lineage>
        <taxon>Eukaryota</taxon>
        <taxon>Viridiplantae</taxon>
        <taxon>Streptophyta</taxon>
        <taxon>Embryophyta</taxon>
        <taxon>Tracheophyta</taxon>
        <taxon>Spermatophyta</taxon>
        <taxon>Magnoliopsida</taxon>
        <taxon>Liliopsida</taxon>
        <taxon>Poales</taxon>
        <taxon>Poaceae</taxon>
        <taxon>BOP clade</taxon>
        <taxon>Pooideae</taxon>
        <taxon>Triticodae</taxon>
        <taxon>Triticeae</taxon>
        <taxon>Triticinae</taxon>
        <taxon>Triticum</taxon>
    </lineage>
</organism>
<dbReference type="AlphaFoldDB" id="A0A8R7U3I4"/>
<accession>A0A8R7U3I4</accession>
<name>A0A8R7U3I4_TRIUA</name>
<feature type="transmembrane region" description="Helical" evidence="1">
    <location>
        <begin position="69"/>
        <end position="94"/>
    </location>
</feature>
<reference evidence="2" key="2">
    <citation type="submission" date="2018-03" db="EMBL/GenBank/DDBJ databases">
        <title>The Triticum urartu genome reveals the dynamic nature of wheat genome evolution.</title>
        <authorList>
            <person name="Ling H."/>
            <person name="Ma B."/>
            <person name="Shi X."/>
            <person name="Liu H."/>
            <person name="Dong L."/>
            <person name="Sun H."/>
            <person name="Cao Y."/>
            <person name="Gao Q."/>
            <person name="Zheng S."/>
            <person name="Li Y."/>
            <person name="Yu Y."/>
            <person name="Du H."/>
            <person name="Qi M."/>
            <person name="Li Y."/>
            <person name="Yu H."/>
            <person name="Cui Y."/>
            <person name="Wang N."/>
            <person name="Chen C."/>
            <person name="Wu H."/>
            <person name="Zhao Y."/>
            <person name="Zhang J."/>
            <person name="Li Y."/>
            <person name="Zhou W."/>
            <person name="Zhang B."/>
            <person name="Hu W."/>
            <person name="Eijk M."/>
            <person name="Tang J."/>
            <person name="Witsenboer H."/>
            <person name="Zhao S."/>
            <person name="Li Z."/>
            <person name="Zhang A."/>
            <person name="Wang D."/>
            <person name="Liang C."/>
        </authorList>
    </citation>
    <scope>NUCLEOTIDE SEQUENCE [LARGE SCALE GENOMIC DNA]</scope>
    <source>
        <strain evidence="2">cv. G1812</strain>
    </source>
</reference>
<dbReference type="EnsemblPlants" id="TuG1812G0300005890.01.T01">
    <property type="protein sequence ID" value="TuG1812G0300005890.01.T01"/>
    <property type="gene ID" value="TuG1812G0300005890.01"/>
</dbReference>
<evidence type="ECO:0000313" key="2">
    <source>
        <dbReference type="EnsemblPlants" id="TuG1812G0300005890.01.T01"/>
    </source>
</evidence>
<dbReference type="Gramene" id="TuG1812G0300005890.01.T01">
    <property type="protein sequence ID" value="TuG1812G0300005890.01.T01"/>
    <property type="gene ID" value="TuG1812G0300005890.01"/>
</dbReference>
<keyword evidence="1" id="KW-0472">Membrane</keyword>
<dbReference type="Proteomes" id="UP000015106">
    <property type="component" value="Chromosome 3"/>
</dbReference>